<dbReference type="GO" id="GO:0006145">
    <property type="term" value="P:purine nucleobase catabolic process"/>
    <property type="evidence" value="ECO:0007669"/>
    <property type="project" value="TreeGrafter"/>
</dbReference>
<dbReference type="AlphaFoldDB" id="A0A1R2CW05"/>
<comment type="caution">
    <text evidence="3">The sequence shown here is derived from an EMBL/GenBank/DDBJ whole genome shotgun (WGS) entry which is preliminary data.</text>
</comment>
<dbReference type="InterPro" id="IPR032466">
    <property type="entry name" value="Metal_Hydrolase"/>
</dbReference>
<keyword evidence="4" id="KW-1185">Reference proteome</keyword>
<feature type="compositionally biased region" description="Basic and acidic residues" evidence="1">
    <location>
        <begin position="256"/>
        <end position="270"/>
    </location>
</feature>
<dbReference type="Gene3D" id="3.20.20.140">
    <property type="entry name" value="Metal-dependent hydrolases"/>
    <property type="match status" value="2"/>
</dbReference>
<feature type="region of interest" description="Disordered" evidence="1">
    <location>
        <begin position="353"/>
        <end position="380"/>
    </location>
</feature>
<evidence type="ECO:0000313" key="3">
    <source>
        <dbReference type="EMBL" id="OMJ93165.1"/>
    </source>
</evidence>
<dbReference type="PANTHER" id="PTHR43668:SF2">
    <property type="entry name" value="ALLANTOINASE"/>
    <property type="match status" value="1"/>
</dbReference>
<evidence type="ECO:0000259" key="2">
    <source>
        <dbReference type="Pfam" id="PF01979"/>
    </source>
</evidence>
<feature type="region of interest" description="Disordered" evidence="1">
    <location>
        <begin position="219"/>
        <end position="270"/>
    </location>
</feature>
<evidence type="ECO:0000256" key="1">
    <source>
        <dbReference type="SAM" id="MobiDB-lite"/>
    </source>
</evidence>
<dbReference type="InterPro" id="IPR050138">
    <property type="entry name" value="DHOase/Allantoinase_Hydrolase"/>
</dbReference>
<dbReference type="GO" id="GO:0005737">
    <property type="term" value="C:cytoplasm"/>
    <property type="evidence" value="ECO:0007669"/>
    <property type="project" value="TreeGrafter"/>
</dbReference>
<feature type="domain" description="Amidohydrolase-related" evidence="2">
    <location>
        <begin position="559"/>
        <end position="632"/>
    </location>
</feature>
<dbReference type="EMBL" id="MPUH01000048">
    <property type="protein sequence ID" value="OMJ93165.1"/>
    <property type="molecule type" value="Genomic_DNA"/>
</dbReference>
<sequence length="635" mass="71390">MVKLGLVSKHIVLTDNDQSTNHRLPQIGIILVENEIIYDIIIIKDQTLIPSLFRDYKDWNPVDYSDFYISPGIIDTSARTEWESLSDLTKQALTGGVTLIAVEEGYYKRMDPDQNNLHCDVFPIEVVNEETNFENINPQVSGLKIYLFPPAPQVKSVSHLEFVLGKAEKINLPLIVDATLPDPRMLYMASPLRLEEVDNRETAEKGSFLNFASAFPQEVVKSPTESDESSEEDEPILRGGSLPTGTETFNPMIRVEPPKSGEIRNSRDDMPDFSKLSIKLAEQKCSEENKTAKKACLNIYDDLNTRIKNSQLNHEDLIKVEAMTYVNSGSTSYEPLKKTNSFSKFPLDLPNLLSNTDTRGSKSPTPSTGSTSFSSRISSRPNSFTLKPLVTKTEQKIDVVCDYSHHLANYPVDWETMGVKKIIECLKTNNQVHFTGLSSASALNIIRQEKKNHKRITCEISALNLCFNSACVKPGDTKFKNNPPVRNSANSNLLWDLLKMKGIDNISSCHAFINGNQKLTSNFQTALNGVATLGCTLSSVWFILNKPVSSHDQLEHYIVRLAKWMSMHPAQILGISEYRGSIAKGKLADFIIWNPNEKYRIFPDNPYYVTSPFAGQDLLGKIKKVYLRGKIVYEF</sequence>
<dbReference type="Proteomes" id="UP000187209">
    <property type="component" value="Unassembled WGS sequence"/>
</dbReference>
<gene>
    <name evidence="3" type="ORF">SteCoe_3987</name>
</gene>
<dbReference type="Pfam" id="PF01979">
    <property type="entry name" value="Amidohydro_1"/>
    <property type="match status" value="1"/>
</dbReference>
<name>A0A1R2CW05_9CILI</name>
<dbReference type="InterPro" id="IPR011059">
    <property type="entry name" value="Metal-dep_hydrolase_composite"/>
</dbReference>
<protein>
    <recommendedName>
        <fullName evidence="2">Amidohydrolase-related domain-containing protein</fullName>
    </recommendedName>
</protein>
<evidence type="ECO:0000313" key="4">
    <source>
        <dbReference type="Proteomes" id="UP000187209"/>
    </source>
</evidence>
<organism evidence="3 4">
    <name type="scientific">Stentor coeruleus</name>
    <dbReference type="NCBI Taxonomy" id="5963"/>
    <lineage>
        <taxon>Eukaryota</taxon>
        <taxon>Sar</taxon>
        <taxon>Alveolata</taxon>
        <taxon>Ciliophora</taxon>
        <taxon>Postciliodesmatophora</taxon>
        <taxon>Heterotrichea</taxon>
        <taxon>Heterotrichida</taxon>
        <taxon>Stentoridae</taxon>
        <taxon>Stentor</taxon>
    </lineage>
</organism>
<dbReference type="SUPFAM" id="SSF51338">
    <property type="entry name" value="Composite domain of metallo-dependent hydrolases"/>
    <property type="match status" value="1"/>
</dbReference>
<dbReference type="GO" id="GO:0004038">
    <property type="term" value="F:allantoinase activity"/>
    <property type="evidence" value="ECO:0007669"/>
    <property type="project" value="TreeGrafter"/>
</dbReference>
<reference evidence="3 4" key="1">
    <citation type="submission" date="2016-11" db="EMBL/GenBank/DDBJ databases">
        <title>The macronuclear genome of Stentor coeruleus: a giant cell with tiny introns.</title>
        <authorList>
            <person name="Slabodnick M."/>
            <person name="Ruby J.G."/>
            <person name="Reiff S.B."/>
            <person name="Swart E.C."/>
            <person name="Gosai S."/>
            <person name="Prabakaran S."/>
            <person name="Witkowska E."/>
            <person name="Larue G.E."/>
            <person name="Fisher S."/>
            <person name="Freeman R.M."/>
            <person name="Gunawardena J."/>
            <person name="Chu W."/>
            <person name="Stover N.A."/>
            <person name="Gregory B.D."/>
            <person name="Nowacki M."/>
            <person name="Derisi J."/>
            <person name="Roy S.W."/>
            <person name="Marshall W.F."/>
            <person name="Sood P."/>
        </authorList>
    </citation>
    <scope>NUCLEOTIDE SEQUENCE [LARGE SCALE GENOMIC DNA]</scope>
    <source>
        <strain evidence="3">WM001</strain>
    </source>
</reference>
<dbReference type="InterPro" id="IPR006680">
    <property type="entry name" value="Amidohydro-rel"/>
</dbReference>
<dbReference type="SUPFAM" id="SSF51556">
    <property type="entry name" value="Metallo-dependent hydrolases"/>
    <property type="match status" value="1"/>
</dbReference>
<accession>A0A1R2CW05</accession>
<dbReference type="PANTHER" id="PTHR43668">
    <property type="entry name" value="ALLANTOINASE"/>
    <property type="match status" value="1"/>
</dbReference>
<feature type="compositionally biased region" description="Low complexity" evidence="1">
    <location>
        <begin position="361"/>
        <end position="380"/>
    </location>
</feature>
<proteinExistence type="predicted"/>
<dbReference type="OrthoDB" id="292450at2759"/>
<feature type="compositionally biased region" description="Acidic residues" evidence="1">
    <location>
        <begin position="225"/>
        <end position="234"/>
    </location>
</feature>